<feature type="compositionally biased region" description="Polar residues" evidence="2">
    <location>
        <begin position="507"/>
        <end position="516"/>
    </location>
</feature>
<name>A0A5C3E759_9BASI</name>
<evidence type="ECO:0000256" key="2">
    <source>
        <dbReference type="SAM" id="MobiDB-lite"/>
    </source>
</evidence>
<evidence type="ECO:0000259" key="3">
    <source>
        <dbReference type="Pfam" id="PF07742"/>
    </source>
</evidence>
<dbReference type="AlphaFoldDB" id="A0A5C3E759"/>
<feature type="compositionally biased region" description="Low complexity" evidence="2">
    <location>
        <begin position="464"/>
        <end position="478"/>
    </location>
</feature>
<dbReference type="InterPro" id="IPR002087">
    <property type="entry name" value="Anti_prolifrtn"/>
</dbReference>
<dbReference type="GO" id="GO:0005634">
    <property type="term" value="C:nucleus"/>
    <property type="evidence" value="ECO:0007669"/>
    <property type="project" value="TreeGrafter"/>
</dbReference>
<dbReference type="InterPro" id="IPR036054">
    <property type="entry name" value="BTG-like_sf"/>
</dbReference>
<feature type="region of interest" description="Disordered" evidence="2">
    <location>
        <begin position="444"/>
        <end position="516"/>
    </location>
</feature>
<dbReference type="Gene3D" id="3.90.640.90">
    <property type="entry name" value="Anti-proliferative protein, N-terminal domain"/>
    <property type="match status" value="1"/>
</dbReference>
<reference evidence="4 5" key="1">
    <citation type="submission" date="2018-03" db="EMBL/GenBank/DDBJ databases">
        <authorList>
            <person name="Guldener U."/>
        </authorList>
    </citation>
    <scope>NUCLEOTIDE SEQUENCE [LARGE SCALE GENOMIC DNA]</scope>
    <source>
        <strain evidence="4 5">NBRC100155</strain>
    </source>
</reference>
<feature type="domain" description="Anti-proliferative protein" evidence="3">
    <location>
        <begin position="1"/>
        <end position="132"/>
    </location>
</feature>
<feature type="compositionally biased region" description="Basic residues" evidence="2">
    <location>
        <begin position="565"/>
        <end position="587"/>
    </location>
</feature>
<feature type="region of interest" description="Disordered" evidence="2">
    <location>
        <begin position="199"/>
        <end position="228"/>
    </location>
</feature>
<comment type="similarity">
    <text evidence="1">Belongs to the BTG family.</text>
</comment>
<feature type="region of interest" description="Disordered" evidence="2">
    <location>
        <begin position="387"/>
        <end position="411"/>
    </location>
</feature>
<proteinExistence type="inferred from homology"/>
<feature type="region of interest" description="Disordered" evidence="2">
    <location>
        <begin position="266"/>
        <end position="290"/>
    </location>
</feature>
<feature type="compositionally biased region" description="Low complexity" evidence="2">
    <location>
        <begin position="214"/>
        <end position="223"/>
    </location>
</feature>
<dbReference type="SUPFAM" id="SSF160696">
    <property type="entry name" value="BTG domain-like"/>
    <property type="match status" value="1"/>
</dbReference>
<feature type="region of interest" description="Disordered" evidence="2">
    <location>
        <begin position="551"/>
        <end position="588"/>
    </location>
</feature>
<gene>
    <name evidence="4" type="ORF">UTRI_03290</name>
</gene>
<dbReference type="GO" id="GO:0005737">
    <property type="term" value="C:cytoplasm"/>
    <property type="evidence" value="ECO:0007669"/>
    <property type="project" value="TreeGrafter"/>
</dbReference>
<protein>
    <recommendedName>
        <fullName evidence="3">Anti-proliferative protein domain-containing protein</fullName>
    </recommendedName>
</protein>
<dbReference type="EMBL" id="OOIN01000012">
    <property type="protein sequence ID" value="SPO25925.1"/>
    <property type="molecule type" value="Genomic_DNA"/>
</dbReference>
<dbReference type="Proteomes" id="UP000324022">
    <property type="component" value="Unassembled WGS sequence"/>
</dbReference>
<evidence type="ECO:0000313" key="4">
    <source>
        <dbReference type="EMBL" id="SPO25925.1"/>
    </source>
</evidence>
<evidence type="ECO:0000256" key="1">
    <source>
        <dbReference type="ARBA" id="ARBA00007989"/>
    </source>
</evidence>
<evidence type="ECO:0000313" key="5">
    <source>
        <dbReference type="Proteomes" id="UP000324022"/>
    </source>
</evidence>
<keyword evidence="5" id="KW-1185">Reference proteome</keyword>
<organism evidence="4 5">
    <name type="scientific">Ustilago trichophora</name>
    <dbReference type="NCBI Taxonomy" id="86804"/>
    <lineage>
        <taxon>Eukaryota</taxon>
        <taxon>Fungi</taxon>
        <taxon>Dikarya</taxon>
        <taxon>Basidiomycota</taxon>
        <taxon>Ustilaginomycotina</taxon>
        <taxon>Ustilaginomycetes</taxon>
        <taxon>Ustilaginales</taxon>
        <taxon>Ustilaginaceae</taxon>
        <taxon>Ustilago</taxon>
    </lineage>
</organism>
<dbReference type="Pfam" id="PF07742">
    <property type="entry name" value="BTG"/>
    <property type="match status" value="1"/>
</dbReference>
<dbReference type="PANTHER" id="PTHR22978">
    <property type="entry name" value="B-CELL TRANSLOCATION GENE"/>
    <property type="match status" value="1"/>
</dbReference>
<sequence length="682" mass="73726">MIYEVAAAVEHILSLISQIERQQPVAPDALAGFASTLKDALEKRCQKCWNSADPERGSAQRSVAWQLHAAGEGADKDLLRAFASVVEAQAEEGEIVHPHQAKVVALALEWLPLAFTMWIDPGCVAVRRGAGPGATRSSYDFDPLKSGVSASSIHVVWGQMMVANTAQRDIPQLTVSSAPRPIPIVKPTPQLRYPVHMMNNARPTSNTQHNRALSTSSSSASSSCDDGGLVRSVSLSSTHTISTDATSLSGLEADADSETCPSLCSPKSSLASSQCTPNSDNNDHESVHDTTIGDTTQRFTGVRLFDDDEEEDPDDAGDVTIDAAARMLGLNVSKDAAGSQLLGAGFVATPVSKPQLAKSIVSSTPVKCNYTTHDNGNVGVLGGGVRLGGSTTSKSTQPPRHRQHSNSKSISHLQAGLHNQLLPPMPYMAQRQMHHLNSAANYSAPMRTIPLPPAPQHFQHVGYQQQQQQQQPQQQQQQVYATQPQRAAPVMMGYGNLPTPYGFRPVPSQQQQQYARYNPHQQQLPMMMPVELAELTTANANATATSAFASVSVDDDEESSTANGQHRRRLRSRGRRSRGRGAGRAARRQAAALRALELESTDELPEFSNDEDDYISRCSTPATLTDYTDSSCYSSVTCSPAKLADLGAKNSIPNLKLQHQHHHHNVEFGLQLHSNLARLQMT</sequence>
<dbReference type="OrthoDB" id="19928at2759"/>
<feature type="compositionally biased region" description="Polar residues" evidence="2">
    <location>
        <begin position="201"/>
        <end position="213"/>
    </location>
</feature>
<dbReference type="PANTHER" id="PTHR22978:SF22">
    <property type="entry name" value="BTG FAMILY PROTEIN"/>
    <property type="match status" value="1"/>
</dbReference>
<dbReference type="InterPro" id="IPR033332">
    <property type="entry name" value="BTG"/>
</dbReference>
<accession>A0A5C3E759</accession>